<accession>A0A3B3RHJ8</accession>
<dbReference type="GO" id="GO:0030127">
    <property type="term" value="C:COPII vesicle coat"/>
    <property type="evidence" value="ECO:0007669"/>
    <property type="project" value="InterPro"/>
</dbReference>
<dbReference type="GO" id="GO:0070971">
    <property type="term" value="C:endoplasmic reticulum exit site"/>
    <property type="evidence" value="ECO:0007669"/>
    <property type="project" value="TreeGrafter"/>
</dbReference>
<proteinExistence type="predicted"/>
<feature type="compositionally biased region" description="Basic and acidic residues" evidence="1">
    <location>
        <begin position="217"/>
        <end position="233"/>
    </location>
</feature>
<dbReference type="STRING" id="1676925.ENSPKIP00000018087"/>
<feature type="region of interest" description="Disordered" evidence="1">
    <location>
        <begin position="32"/>
        <end position="86"/>
    </location>
</feature>
<dbReference type="InterPro" id="IPR050550">
    <property type="entry name" value="SEC23_SEC24_subfamily"/>
</dbReference>
<dbReference type="GO" id="GO:0008270">
    <property type="term" value="F:zinc ion binding"/>
    <property type="evidence" value="ECO:0007669"/>
    <property type="project" value="TreeGrafter"/>
</dbReference>
<dbReference type="PANTHER" id="PTHR13803:SF36">
    <property type="entry name" value="TYPE A VON WILLEBRAND FACTOR DOMAIN-CONTAINING PROTEIN"/>
    <property type="match status" value="1"/>
</dbReference>
<dbReference type="InterPro" id="IPR002035">
    <property type="entry name" value="VWF_A"/>
</dbReference>
<evidence type="ECO:0000259" key="2">
    <source>
        <dbReference type="PROSITE" id="PS50234"/>
    </source>
</evidence>
<protein>
    <recommendedName>
        <fullName evidence="2">VWFA domain-containing protein</fullName>
    </recommendedName>
</protein>
<keyword evidence="4" id="KW-1185">Reference proteome</keyword>
<dbReference type="Pfam" id="PF04811">
    <property type="entry name" value="Sec23_trunk"/>
    <property type="match status" value="1"/>
</dbReference>
<dbReference type="SUPFAM" id="SSF53300">
    <property type="entry name" value="vWA-like"/>
    <property type="match status" value="1"/>
</dbReference>
<dbReference type="AlphaFoldDB" id="A0A3B3RHJ8"/>
<dbReference type="PROSITE" id="PS50234">
    <property type="entry name" value="VWFA"/>
    <property type="match status" value="1"/>
</dbReference>
<dbReference type="InterPro" id="IPR006896">
    <property type="entry name" value="Sec23/24_trunk_dom"/>
</dbReference>
<dbReference type="Ensembl" id="ENSPKIT00000042614.1">
    <property type="protein sequence ID" value="ENSPKIP00000018087.1"/>
    <property type="gene ID" value="ENSPKIG00000003779.1"/>
</dbReference>
<reference evidence="3" key="2">
    <citation type="submission" date="2025-09" db="UniProtKB">
        <authorList>
            <consortium name="Ensembl"/>
        </authorList>
    </citation>
    <scope>IDENTIFICATION</scope>
</reference>
<evidence type="ECO:0000313" key="3">
    <source>
        <dbReference type="Ensembl" id="ENSPKIP00000018087.1"/>
    </source>
</evidence>
<dbReference type="Gene3D" id="3.40.50.410">
    <property type="entry name" value="von Willebrand factor, type A domain"/>
    <property type="match status" value="1"/>
</dbReference>
<evidence type="ECO:0000256" key="1">
    <source>
        <dbReference type="SAM" id="MobiDB-lite"/>
    </source>
</evidence>
<feature type="compositionally biased region" description="Pro residues" evidence="1">
    <location>
        <begin position="47"/>
        <end position="70"/>
    </location>
</feature>
<feature type="domain" description="VWFA" evidence="2">
    <location>
        <begin position="373"/>
        <end position="589"/>
    </location>
</feature>
<feature type="compositionally biased region" description="Low complexity" evidence="1">
    <location>
        <begin position="262"/>
        <end position="278"/>
    </location>
</feature>
<evidence type="ECO:0000313" key="4">
    <source>
        <dbReference type="Proteomes" id="UP000261540"/>
    </source>
</evidence>
<sequence length="818" mass="90317">MVHPQAENRCCVPEEMEFACGFVYVPQPANLKSAQKQTPAPLKRSPLLPPPYKPRAHSPTPPAHPLPPPQKNLEGSARNASGSPECWTSVHVHRDTTCQMREKTDTPTSQVLPLKPLHGERKKGERITVAGLLRLHPTVPNYIFMLSISFLTALLRPPMKFQLGRLSPPNFLFGQSRSVLPHEQRQGDSLCKQGDKSESESVDSDCGSFHQTPGGARAERRHPQDIPKIKQSDKPALVPLQSSSSFLLNRLPEYEALSNKHSSIPPSDPMPSSHSPNSLSEVLLDKQLLPGNPNVILVAVGKLVTEENVNTIECEPTACSQCGSARESLYDNLVENCYFCQPWKSSQGYCATTECQDFLFPLTPEPKPPTDPLLIFCIDISGSMTVMSQITEDGRVTYKSRLQCVQQAVLQCVQSLSEREPNTRVGLITFNKQLCLHGNGKAASQFLCGAQLMDCALLKEAVSSFPDPPPLAESRAWLEREVHSLYSLLQLSSLPLSLENTGDKALGPAALAAITMASRHPGSRVVICTDGKANTWLGNLDVPETDCRSLVPSSIFYQDLGEFAANQGITVSVLTIEGTDCRLDELGRLFDLTGGNVAIASLSGLCTAFESVMERKAVATHCTVTLLLPTALSVRGEREAGHKVIRQVGNVFSDTEITFQFGAKEQDTATLLSASKVWAQLQIRYRSTDGRTVLRVLTVHRRVTADSSQVLSSLSLPILQLNLSQSSAALAVRGRYKEAWREGETQAKLMEMFLDYVRSVEEEQKHRQWVEIMDPIFNSIDIYTRAKPFSMSDIQVIYNHEYMYICAYVFVHVCCVFA</sequence>
<name>A0A3B3RHJ8_9TELE</name>
<feature type="region of interest" description="Disordered" evidence="1">
    <location>
        <begin position="182"/>
        <end position="235"/>
    </location>
</feature>
<dbReference type="GO" id="GO:0006886">
    <property type="term" value="P:intracellular protein transport"/>
    <property type="evidence" value="ECO:0007669"/>
    <property type="project" value="InterPro"/>
</dbReference>
<dbReference type="PANTHER" id="PTHR13803">
    <property type="entry name" value="SEC24-RELATED PROTEIN"/>
    <property type="match status" value="1"/>
</dbReference>
<dbReference type="GO" id="GO:0000149">
    <property type="term" value="F:SNARE binding"/>
    <property type="evidence" value="ECO:0007669"/>
    <property type="project" value="TreeGrafter"/>
</dbReference>
<dbReference type="Proteomes" id="UP000261540">
    <property type="component" value="Unplaced"/>
</dbReference>
<dbReference type="InterPro" id="IPR036465">
    <property type="entry name" value="vWFA_dom_sf"/>
</dbReference>
<organism evidence="3 4">
    <name type="scientific">Paramormyrops kingsleyae</name>
    <dbReference type="NCBI Taxonomy" id="1676925"/>
    <lineage>
        <taxon>Eukaryota</taxon>
        <taxon>Metazoa</taxon>
        <taxon>Chordata</taxon>
        <taxon>Craniata</taxon>
        <taxon>Vertebrata</taxon>
        <taxon>Euteleostomi</taxon>
        <taxon>Actinopterygii</taxon>
        <taxon>Neopterygii</taxon>
        <taxon>Teleostei</taxon>
        <taxon>Osteoglossocephala</taxon>
        <taxon>Osteoglossomorpha</taxon>
        <taxon>Osteoglossiformes</taxon>
        <taxon>Mormyridae</taxon>
        <taxon>Paramormyrops</taxon>
    </lineage>
</organism>
<reference evidence="3" key="1">
    <citation type="submission" date="2025-08" db="UniProtKB">
        <authorList>
            <consortium name="Ensembl"/>
        </authorList>
    </citation>
    <scope>IDENTIFICATION</scope>
</reference>
<dbReference type="GO" id="GO:0090110">
    <property type="term" value="P:COPII-coated vesicle cargo loading"/>
    <property type="evidence" value="ECO:0007669"/>
    <property type="project" value="TreeGrafter"/>
</dbReference>
<dbReference type="SUPFAM" id="SSF81995">
    <property type="entry name" value="beta-sandwich domain of Sec23/24"/>
    <property type="match status" value="1"/>
</dbReference>
<dbReference type="GeneTree" id="ENSGT00940000168122"/>
<feature type="region of interest" description="Disordered" evidence="1">
    <location>
        <begin position="258"/>
        <end position="278"/>
    </location>
</feature>